<feature type="chain" id="PRO_5022143046" description="DUF2388 domain-containing protein" evidence="1">
    <location>
        <begin position="21"/>
        <end position="117"/>
    </location>
</feature>
<dbReference type="OrthoDB" id="4241492at2"/>
<keyword evidence="1" id="KW-0732">Signal</keyword>
<keyword evidence="3" id="KW-1185">Reference proteome</keyword>
<gene>
    <name evidence="2" type="ORF">FM069_19965</name>
</gene>
<evidence type="ECO:0000313" key="2">
    <source>
        <dbReference type="EMBL" id="TRX73000.1"/>
    </source>
</evidence>
<evidence type="ECO:0000313" key="3">
    <source>
        <dbReference type="Proteomes" id="UP000315235"/>
    </source>
</evidence>
<protein>
    <recommendedName>
        <fullName evidence="4">DUF2388 domain-containing protein</fullName>
    </recommendedName>
</protein>
<dbReference type="Proteomes" id="UP000315235">
    <property type="component" value="Unassembled WGS sequence"/>
</dbReference>
<dbReference type="AlphaFoldDB" id="A0A553GU26"/>
<evidence type="ECO:0000256" key="1">
    <source>
        <dbReference type="SAM" id="SignalP"/>
    </source>
</evidence>
<reference evidence="2 3" key="1">
    <citation type="submission" date="2019-07" db="EMBL/GenBank/DDBJ databases">
        <title>Pseudomonas mangiferae sp. nov., isolated from bark of mango tree in Thailand.</title>
        <authorList>
            <person name="Srisuk N."/>
            <person name="Anurat P."/>
        </authorList>
    </citation>
    <scope>NUCLEOTIDE SEQUENCE [LARGE SCALE GENOMIC DNA]</scope>
    <source>
        <strain evidence="2 3">DMKU_BBB3-04</strain>
    </source>
</reference>
<comment type="caution">
    <text evidence="2">The sequence shown here is derived from an EMBL/GenBank/DDBJ whole genome shotgun (WGS) entry which is preliminary data.</text>
</comment>
<accession>A0A553GU26</accession>
<feature type="signal peptide" evidence="1">
    <location>
        <begin position="1"/>
        <end position="20"/>
    </location>
</feature>
<dbReference type="EMBL" id="VJOY01000022">
    <property type="protein sequence ID" value="TRX73000.1"/>
    <property type="molecule type" value="Genomic_DNA"/>
</dbReference>
<proteinExistence type="predicted"/>
<evidence type="ECO:0008006" key="4">
    <source>
        <dbReference type="Google" id="ProtNLM"/>
    </source>
</evidence>
<name>A0A553GU26_9PSED</name>
<dbReference type="RefSeq" id="WP_143490166.1">
    <property type="nucleotide sequence ID" value="NZ_VJOY01000022.1"/>
</dbReference>
<organism evidence="2 3">
    <name type="scientific">Pseudomonas mangiferae</name>
    <dbReference type="NCBI Taxonomy" id="2593654"/>
    <lineage>
        <taxon>Bacteria</taxon>
        <taxon>Pseudomonadati</taxon>
        <taxon>Pseudomonadota</taxon>
        <taxon>Gammaproteobacteria</taxon>
        <taxon>Pseudomonadales</taxon>
        <taxon>Pseudomonadaceae</taxon>
        <taxon>Pseudomonas</taxon>
    </lineage>
</organism>
<sequence>MNKMLFLALLALPFAGRVLADESSLAALQCHALSQLEKTDAARAHEVGRWVEGYLYGLDEDLMEADNLLQNFDASQRRSWIGAYCARHPDATVLDVAREMARFIDAGRIRRTESISG</sequence>